<evidence type="ECO:0000256" key="1">
    <source>
        <dbReference type="SAM" id="Phobius"/>
    </source>
</evidence>
<sequence length="176" mass="19952">MDPPVIINSRDCSCQHCYLPQRCSHSSGSVSQDVQSPVEEIVQIVSNRESVFDSYYLLICCSVCFILGLSIMLFINNLYFRNVSSVGGSYYYQDLNSVEYKSSGPIDADVIERIHHFQQGPLGRFKDDATFAIKVKEDDFFEDAVDIRETSLFISDKVVSFVFIIILILLLKVCYG</sequence>
<feature type="transmembrane region" description="Helical" evidence="1">
    <location>
        <begin position="55"/>
        <end position="75"/>
    </location>
</feature>
<dbReference type="GeneID" id="995365"/>
<dbReference type="OrthoDB" id="26872at10239"/>
<dbReference type="Pfam" id="PF04530">
    <property type="entry name" value="Viral_Beta_CD"/>
    <property type="match status" value="1"/>
</dbReference>
<keyword evidence="1" id="KW-1133">Transmembrane helix</keyword>
<dbReference type="EMBL" id="D86638">
    <property type="protein sequence ID" value="BAA34698.1"/>
    <property type="molecule type" value="Genomic_RNA"/>
</dbReference>
<keyword evidence="1" id="KW-0472">Membrane</keyword>
<feature type="transmembrane region" description="Helical" evidence="1">
    <location>
        <begin position="158"/>
        <end position="175"/>
    </location>
</feature>
<protein>
    <submittedName>
        <fullName evidence="2">Triple-gene-block third protein</fullName>
    </submittedName>
</protein>
<dbReference type="InterPro" id="IPR007617">
    <property type="entry name" value="Viral_beta_CD"/>
</dbReference>
<organism evidence="2 3">
    <name type="scientific">Broad bean necrosis virus</name>
    <dbReference type="NCBI Taxonomy" id="79918"/>
    <lineage>
        <taxon>Viruses</taxon>
        <taxon>Riboviria</taxon>
        <taxon>Orthornavirae</taxon>
        <taxon>Kitrinoviricota</taxon>
        <taxon>Alsuviricetes</taxon>
        <taxon>Martellivirales</taxon>
        <taxon>Virgaviridae</taxon>
        <taxon>Pomovirus</taxon>
        <taxon>Pomovirus viciae</taxon>
    </lineage>
</organism>
<evidence type="ECO:0000313" key="3">
    <source>
        <dbReference type="Proteomes" id="UP000201839"/>
    </source>
</evidence>
<accession>Q9YPH1</accession>
<dbReference type="Proteomes" id="UP000201839">
    <property type="component" value="Genome"/>
</dbReference>
<keyword evidence="3" id="KW-1185">Reference proteome</keyword>
<keyword evidence="1" id="KW-0812">Transmembrane</keyword>
<dbReference type="RefSeq" id="NP_740766.1">
    <property type="nucleotide sequence ID" value="NC_004425.1"/>
</dbReference>
<proteinExistence type="predicted"/>
<dbReference type="KEGG" id="vg:995365"/>
<reference evidence="2 3" key="1">
    <citation type="journal article" date="1998" name="Arch. Virol.">
        <title>The genome organization of the broad bean necrosis virus (BBNV).</title>
        <authorList>
            <person name="Lu X."/>
            <person name="Yamamoto S."/>
            <person name="Tanaka M."/>
            <person name="Hibi T."/>
            <person name="Namba S."/>
        </authorList>
    </citation>
    <scope>NUCLEOTIDE SEQUENCE [LARGE SCALE GENOMIC DNA]</scope>
</reference>
<evidence type="ECO:0000313" key="2">
    <source>
        <dbReference type="EMBL" id="BAA34698.1"/>
    </source>
</evidence>
<name>Q9YPH1_9VIRU</name>